<accession>A0A9J5XEL3</accession>
<feature type="compositionally biased region" description="Acidic residues" evidence="1">
    <location>
        <begin position="72"/>
        <end position="81"/>
    </location>
</feature>
<feature type="region of interest" description="Disordered" evidence="1">
    <location>
        <begin position="1"/>
        <end position="21"/>
    </location>
</feature>
<feature type="region of interest" description="Disordered" evidence="1">
    <location>
        <begin position="122"/>
        <end position="175"/>
    </location>
</feature>
<evidence type="ECO:0000313" key="3">
    <source>
        <dbReference type="Proteomes" id="UP000824120"/>
    </source>
</evidence>
<dbReference type="EMBL" id="JACXVP010000009">
    <property type="protein sequence ID" value="KAG5586833.1"/>
    <property type="molecule type" value="Genomic_DNA"/>
</dbReference>
<evidence type="ECO:0000256" key="1">
    <source>
        <dbReference type="SAM" id="MobiDB-lite"/>
    </source>
</evidence>
<evidence type="ECO:0000313" key="2">
    <source>
        <dbReference type="EMBL" id="KAG5586833.1"/>
    </source>
</evidence>
<feature type="region of interest" description="Disordered" evidence="1">
    <location>
        <begin position="50"/>
        <end position="84"/>
    </location>
</feature>
<dbReference type="Proteomes" id="UP000824120">
    <property type="component" value="Chromosome 9"/>
</dbReference>
<organism evidence="2 3">
    <name type="scientific">Solanum commersonii</name>
    <name type="common">Commerson's wild potato</name>
    <name type="synonym">Commerson's nightshade</name>
    <dbReference type="NCBI Taxonomy" id="4109"/>
    <lineage>
        <taxon>Eukaryota</taxon>
        <taxon>Viridiplantae</taxon>
        <taxon>Streptophyta</taxon>
        <taxon>Embryophyta</taxon>
        <taxon>Tracheophyta</taxon>
        <taxon>Spermatophyta</taxon>
        <taxon>Magnoliopsida</taxon>
        <taxon>eudicotyledons</taxon>
        <taxon>Gunneridae</taxon>
        <taxon>Pentapetalae</taxon>
        <taxon>asterids</taxon>
        <taxon>lamiids</taxon>
        <taxon>Solanales</taxon>
        <taxon>Solanaceae</taxon>
        <taxon>Solanoideae</taxon>
        <taxon>Solaneae</taxon>
        <taxon>Solanum</taxon>
    </lineage>
</organism>
<name>A0A9J5XEL3_SOLCO</name>
<sequence length="195" mass="21976">MSERLFEGDLPEGRGTESSIRATGTELVAIQSLASLRGDVQPTLLEQELRSPEQVPHSVLPVFDQTPRSFDVESDKEEEEEVPLKWSRKGVRGANTLTVGIPDLETVKKAYEAILTYEPAECAKKRKRKGKGNLVESHSKEDKKRKKRREGHLPEEPISTHLLVGTSKTKSDDITTYVAKRRKKVEVERVKSKES</sequence>
<protein>
    <submittedName>
        <fullName evidence="2">Uncharacterized protein</fullName>
    </submittedName>
</protein>
<dbReference type="AlphaFoldDB" id="A0A9J5XEL3"/>
<feature type="compositionally biased region" description="Basic and acidic residues" evidence="1">
    <location>
        <begin position="1"/>
        <end position="15"/>
    </location>
</feature>
<keyword evidence="3" id="KW-1185">Reference proteome</keyword>
<gene>
    <name evidence="2" type="ORF">H5410_047267</name>
</gene>
<comment type="caution">
    <text evidence="2">The sequence shown here is derived from an EMBL/GenBank/DDBJ whole genome shotgun (WGS) entry which is preliminary data.</text>
</comment>
<dbReference type="OrthoDB" id="1322433at2759"/>
<reference evidence="2 3" key="1">
    <citation type="submission" date="2020-09" db="EMBL/GenBank/DDBJ databases">
        <title>De no assembly of potato wild relative species, Solanum commersonii.</title>
        <authorList>
            <person name="Cho K."/>
        </authorList>
    </citation>
    <scope>NUCLEOTIDE SEQUENCE [LARGE SCALE GENOMIC DNA]</scope>
    <source>
        <strain evidence="2">LZ3.2</strain>
        <tissue evidence="2">Leaf</tissue>
    </source>
</reference>
<proteinExistence type="predicted"/>